<accession>A0AAD9LEI1</accession>
<feature type="transmembrane region" description="Helical" evidence="1">
    <location>
        <begin position="65"/>
        <end position="85"/>
    </location>
</feature>
<dbReference type="AlphaFoldDB" id="A0AAD9LEI1"/>
<protein>
    <recommendedName>
        <fullName evidence="4">MerC domain-containing protein</fullName>
    </recommendedName>
</protein>
<keyword evidence="1" id="KW-1133">Transmembrane helix</keyword>
<sequence>MTTVDVHDYHLASHITAKSRASRIASFLLNYAGLLCLVDCIVLPVLITLMRVLDMFHTLNEWEHAFHIAEIVCVLPLGLVSVLVNYRKVKSVRLLTMGLLGISSIVGSHFFADGWNETILSLLGCVMLVSSNHLAHRKHGCNHCHETQLTMVF</sequence>
<feature type="transmembrane region" description="Helical" evidence="1">
    <location>
        <begin position="92"/>
        <end position="112"/>
    </location>
</feature>
<proteinExistence type="predicted"/>
<reference evidence="2" key="2">
    <citation type="submission" date="2021-05" db="EMBL/GenBank/DDBJ databases">
        <authorList>
            <person name="Pain A."/>
        </authorList>
    </citation>
    <scope>NUCLEOTIDE SEQUENCE</scope>
    <source>
        <strain evidence="2">1802A</strain>
    </source>
</reference>
<organism evidence="2 3">
    <name type="scientific">Babesia divergens</name>
    <dbReference type="NCBI Taxonomy" id="32595"/>
    <lineage>
        <taxon>Eukaryota</taxon>
        <taxon>Sar</taxon>
        <taxon>Alveolata</taxon>
        <taxon>Apicomplexa</taxon>
        <taxon>Aconoidasida</taxon>
        <taxon>Piroplasmida</taxon>
        <taxon>Babesiidae</taxon>
        <taxon>Babesia</taxon>
    </lineage>
</organism>
<dbReference type="Pfam" id="PF03203">
    <property type="entry name" value="MerC"/>
    <property type="match status" value="1"/>
</dbReference>
<evidence type="ECO:0000313" key="3">
    <source>
        <dbReference type="Proteomes" id="UP001195914"/>
    </source>
</evidence>
<keyword evidence="1" id="KW-0812">Transmembrane</keyword>
<dbReference type="GO" id="GO:0016020">
    <property type="term" value="C:membrane"/>
    <property type="evidence" value="ECO:0007669"/>
    <property type="project" value="InterPro"/>
</dbReference>
<dbReference type="InterPro" id="IPR004891">
    <property type="entry name" value="Mercury-R_MerC"/>
</dbReference>
<evidence type="ECO:0000256" key="1">
    <source>
        <dbReference type="SAM" id="Phobius"/>
    </source>
</evidence>
<keyword evidence="1" id="KW-0472">Membrane</keyword>
<dbReference type="Proteomes" id="UP001195914">
    <property type="component" value="Unassembled WGS sequence"/>
</dbReference>
<gene>
    <name evidence="2" type="ORF">X943_001127</name>
</gene>
<dbReference type="GO" id="GO:0015097">
    <property type="term" value="F:mercury ion transmembrane transporter activity"/>
    <property type="evidence" value="ECO:0007669"/>
    <property type="project" value="InterPro"/>
</dbReference>
<dbReference type="EMBL" id="JAHBMH010000073">
    <property type="protein sequence ID" value="KAK1932857.1"/>
    <property type="molecule type" value="Genomic_DNA"/>
</dbReference>
<name>A0AAD9LEI1_BABDI</name>
<evidence type="ECO:0008006" key="4">
    <source>
        <dbReference type="Google" id="ProtNLM"/>
    </source>
</evidence>
<keyword evidence="3" id="KW-1185">Reference proteome</keyword>
<evidence type="ECO:0000313" key="2">
    <source>
        <dbReference type="EMBL" id="KAK1932857.1"/>
    </source>
</evidence>
<comment type="caution">
    <text evidence="2">The sequence shown here is derived from an EMBL/GenBank/DDBJ whole genome shotgun (WGS) entry which is preliminary data.</text>
</comment>
<reference evidence="2" key="1">
    <citation type="journal article" date="2014" name="Nucleic Acids Res.">
        <title>The evolutionary dynamics of variant antigen genes in Babesia reveal a history of genomic innovation underlying host-parasite interaction.</title>
        <authorList>
            <person name="Jackson A.P."/>
            <person name="Otto T.D."/>
            <person name="Darby A."/>
            <person name="Ramaprasad A."/>
            <person name="Xia D."/>
            <person name="Echaide I.E."/>
            <person name="Farber M."/>
            <person name="Gahlot S."/>
            <person name="Gamble J."/>
            <person name="Gupta D."/>
            <person name="Gupta Y."/>
            <person name="Jackson L."/>
            <person name="Malandrin L."/>
            <person name="Malas T.B."/>
            <person name="Moussa E."/>
            <person name="Nair M."/>
            <person name="Reid A.J."/>
            <person name="Sanders M."/>
            <person name="Sharma J."/>
            <person name="Tracey A."/>
            <person name="Quail M.A."/>
            <person name="Weir W."/>
            <person name="Wastling J.M."/>
            <person name="Hall N."/>
            <person name="Willadsen P."/>
            <person name="Lingelbach K."/>
            <person name="Shiels B."/>
            <person name="Tait A."/>
            <person name="Berriman M."/>
            <person name="Allred D.R."/>
            <person name="Pain A."/>
        </authorList>
    </citation>
    <scope>NUCLEOTIDE SEQUENCE</scope>
    <source>
        <strain evidence="2">1802A</strain>
    </source>
</reference>
<feature type="transmembrane region" description="Helical" evidence="1">
    <location>
        <begin position="28"/>
        <end position="53"/>
    </location>
</feature>